<keyword evidence="1 4" id="KW-0240">DNA-directed RNA polymerase</keyword>
<reference evidence="5 6" key="1">
    <citation type="journal article" date="2015" name="Int. J. Syst. Evol. Microbiol.">
        <title>Thermococcus eurythermalis sp. nov., a conditional piezophilic hyperthermophilic archaeon with a wide temperature range isolated from an oil-immersed chimney in the Guaymas Basin.</title>
        <authorList>
            <person name="Zhao W."/>
            <person name="Zeng X."/>
            <person name="Xiao X."/>
        </authorList>
    </citation>
    <scope>NUCLEOTIDE SEQUENCE [LARGE SCALE GENOMIC DNA]</scope>
    <source>
        <strain evidence="5 6">A501</strain>
    </source>
</reference>
<dbReference type="PROSITE" id="PS01111">
    <property type="entry name" value="RNA_POL_K_14KD"/>
    <property type="match status" value="1"/>
</dbReference>
<comment type="similarity">
    <text evidence="4">Belongs to the archaeal Rpo6/eukaryotic RPB6 RNA polymerase subunit family.</text>
</comment>
<dbReference type="GO" id="GO:0042797">
    <property type="term" value="P:tRNA transcription by RNA polymerase III"/>
    <property type="evidence" value="ECO:0007669"/>
    <property type="project" value="TreeGrafter"/>
</dbReference>
<keyword evidence="3 4" id="KW-0804">Transcription</keyword>
<dbReference type="InterPro" id="IPR036161">
    <property type="entry name" value="RPB6/omega-like_sf"/>
</dbReference>
<proteinExistence type="inferred from homology"/>
<dbReference type="HOGENOM" id="CLU_112527_5_0_2"/>
<dbReference type="InterPro" id="IPR006111">
    <property type="entry name" value="Rpo6/Rpb6"/>
</dbReference>
<dbReference type="GO" id="GO:0006366">
    <property type="term" value="P:transcription by RNA polymerase II"/>
    <property type="evidence" value="ECO:0007669"/>
    <property type="project" value="TreeGrafter"/>
</dbReference>
<keyword evidence="4" id="KW-0808">Transferase</keyword>
<keyword evidence="4" id="KW-0963">Cytoplasm</keyword>
<dbReference type="InterPro" id="IPR020708">
    <property type="entry name" value="DNA-dir_RNA_polK_14-18kDa_CS"/>
</dbReference>
<dbReference type="PANTHER" id="PTHR47227:SF5">
    <property type="entry name" value="DNA-DIRECTED RNA POLYMERASES I, II, AND III SUBUNIT RPABC2"/>
    <property type="match status" value="1"/>
</dbReference>
<comment type="subcellular location">
    <subcellularLocation>
        <location evidence="4">Cytoplasm</location>
    </subcellularLocation>
</comment>
<dbReference type="STRING" id="1505907.TEU_05305"/>
<organism evidence="5 6">
    <name type="scientific">Thermococcus eurythermalis</name>
    <dbReference type="NCBI Taxonomy" id="1505907"/>
    <lineage>
        <taxon>Archaea</taxon>
        <taxon>Methanobacteriati</taxon>
        <taxon>Methanobacteriota</taxon>
        <taxon>Thermococci</taxon>
        <taxon>Thermococcales</taxon>
        <taxon>Thermococcaceae</taxon>
        <taxon>Thermococcus</taxon>
    </lineage>
</organism>
<evidence type="ECO:0000313" key="6">
    <source>
        <dbReference type="Proteomes" id="UP000029980"/>
    </source>
</evidence>
<dbReference type="Proteomes" id="UP000029980">
    <property type="component" value="Chromosome"/>
</dbReference>
<comment type="subunit">
    <text evidence="4">Part of the RNA polymerase complex.</text>
</comment>
<dbReference type="PIRSF" id="PIRSF000778">
    <property type="entry name" value="RpoK/RPB6"/>
    <property type="match status" value="1"/>
</dbReference>
<dbReference type="SUPFAM" id="SSF63562">
    <property type="entry name" value="RPB6/omega subunit-like"/>
    <property type="match status" value="1"/>
</dbReference>
<sequence length="57" mass="6284">MFQYTRFEKARIIGARALQIAMGAPVLIDVPEGITPLQAALMEFEKGIIPLTVIRPS</sequence>
<evidence type="ECO:0000313" key="5">
    <source>
        <dbReference type="EMBL" id="AIU69798.1"/>
    </source>
</evidence>
<gene>
    <name evidence="4" type="primary">rpo6</name>
    <name evidence="4" type="synonym">rpoK</name>
    <name evidence="5" type="ORF">TEU_05305</name>
</gene>
<dbReference type="GO" id="GO:0003677">
    <property type="term" value="F:DNA binding"/>
    <property type="evidence" value="ECO:0007669"/>
    <property type="project" value="UniProtKB-UniRule"/>
</dbReference>
<dbReference type="KEGG" id="teu:TEU_05305"/>
<accession>A0A097QTL0</accession>
<evidence type="ECO:0000256" key="3">
    <source>
        <dbReference type="ARBA" id="ARBA00023163"/>
    </source>
</evidence>
<comment type="catalytic activity">
    <reaction evidence="4">
        <text>RNA(n) + a ribonucleoside 5'-triphosphate = RNA(n+1) + diphosphate</text>
        <dbReference type="Rhea" id="RHEA:21248"/>
        <dbReference type="Rhea" id="RHEA-COMP:14527"/>
        <dbReference type="Rhea" id="RHEA-COMP:17342"/>
        <dbReference type="ChEBI" id="CHEBI:33019"/>
        <dbReference type="ChEBI" id="CHEBI:61557"/>
        <dbReference type="ChEBI" id="CHEBI:140395"/>
        <dbReference type="EC" id="2.7.7.6"/>
    </reaction>
</comment>
<dbReference type="Pfam" id="PF01192">
    <property type="entry name" value="RNA_pol_Rpb6"/>
    <property type="match status" value="1"/>
</dbReference>
<comment type="function">
    <text evidence="4">DNA-dependent RNA polymerase (RNAP) catalyzes the transcription of DNA into RNA using the four ribonucleoside triphosphates as substrates.</text>
</comment>
<evidence type="ECO:0000256" key="2">
    <source>
        <dbReference type="ARBA" id="ARBA00022695"/>
    </source>
</evidence>
<dbReference type="OrthoDB" id="10567at2157"/>
<dbReference type="InterPro" id="IPR006110">
    <property type="entry name" value="Pol_omega/Rpo6/RPB6"/>
</dbReference>
<dbReference type="HAMAP" id="MF_00192">
    <property type="entry name" value="RNApol_arch_Rpo6"/>
    <property type="match status" value="1"/>
</dbReference>
<protein>
    <recommendedName>
        <fullName evidence="4">DNA-directed RNA polymerase subunit Rpo6</fullName>
        <ecNumber evidence="4">2.7.7.6</ecNumber>
    </recommendedName>
    <alternativeName>
        <fullName evidence="4">DNA-directed RNA polymerase subunit K</fullName>
    </alternativeName>
</protein>
<keyword evidence="2 4" id="KW-0548">Nucleotidyltransferase</keyword>
<dbReference type="GO" id="GO:0005737">
    <property type="term" value="C:cytoplasm"/>
    <property type="evidence" value="ECO:0007669"/>
    <property type="project" value="UniProtKB-SubCell"/>
</dbReference>
<dbReference type="RefSeq" id="WP_050002771.1">
    <property type="nucleotide sequence ID" value="NZ_CP008887.1"/>
</dbReference>
<dbReference type="GeneID" id="25152852"/>
<dbReference type="AlphaFoldDB" id="A0A097QTL0"/>
<dbReference type="GO" id="GO:0003899">
    <property type="term" value="F:DNA-directed RNA polymerase activity"/>
    <property type="evidence" value="ECO:0007669"/>
    <property type="project" value="UniProtKB-UniRule"/>
</dbReference>
<dbReference type="EMBL" id="CP008887">
    <property type="protein sequence ID" value="AIU69798.1"/>
    <property type="molecule type" value="Genomic_DNA"/>
</dbReference>
<keyword evidence="6" id="KW-1185">Reference proteome</keyword>
<dbReference type="PANTHER" id="PTHR47227">
    <property type="entry name" value="DNA-DIRECTED RNA POLYMERASE SUBUNIT K"/>
    <property type="match status" value="1"/>
</dbReference>
<dbReference type="GO" id="GO:0000428">
    <property type="term" value="C:DNA-directed RNA polymerase complex"/>
    <property type="evidence" value="ECO:0007669"/>
    <property type="project" value="UniProtKB-KW"/>
</dbReference>
<dbReference type="NCBIfam" id="NF002208">
    <property type="entry name" value="PRK01099.1-3"/>
    <property type="match status" value="1"/>
</dbReference>
<evidence type="ECO:0000256" key="4">
    <source>
        <dbReference type="HAMAP-Rule" id="MF_00192"/>
    </source>
</evidence>
<name>A0A097QTL0_9EURY</name>
<evidence type="ECO:0000256" key="1">
    <source>
        <dbReference type="ARBA" id="ARBA00022478"/>
    </source>
</evidence>
<dbReference type="Gene3D" id="3.90.940.10">
    <property type="match status" value="1"/>
</dbReference>
<dbReference type="EC" id="2.7.7.6" evidence="4"/>
<dbReference type="GO" id="GO:0006360">
    <property type="term" value="P:transcription by RNA polymerase I"/>
    <property type="evidence" value="ECO:0007669"/>
    <property type="project" value="TreeGrafter"/>
</dbReference>